<dbReference type="SFLD" id="SFLDF00027">
    <property type="entry name" value="p-type_atpase"/>
    <property type="match status" value="1"/>
</dbReference>
<dbReference type="InterPro" id="IPR059000">
    <property type="entry name" value="ATPase_P-type_domA"/>
</dbReference>
<dbReference type="InterPro" id="IPR008250">
    <property type="entry name" value="ATPase_P-typ_transduc_dom_A_sf"/>
</dbReference>
<keyword evidence="5" id="KW-1278">Translocase</keyword>
<evidence type="ECO:0000256" key="7">
    <source>
        <dbReference type="ARBA" id="ARBA00023136"/>
    </source>
</evidence>
<dbReference type="SUPFAM" id="SSF81653">
    <property type="entry name" value="Calcium ATPase, transduction domain A"/>
    <property type="match status" value="1"/>
</dbReference>
<evidence type="ECO:0000256" key="3">
    <source>
        <dbReference type="ARBA" id="ARBA00022741"/>
    </source>
</evidence>
<organism evidence="12 13">
    <name type="scientific">Algoriphagus aquimarinus</name>
    <dbReference type="NCBI Taxonomy" id="237018"/>
    <lineage>
        <taxon>Bacteria</taxon>
        <taxon>Pseudomonadati</taxon>
        <taxon>Bacteroidota</taxon>
        <taxon>Cytophagia</taxon>
        <taxon>Cytophagales</taxon>
        <taxon>Cyclobacteriaceae</taxon>
        <taxon>Algoriphagus</taxon>
    </lineage>
</organism>
<dbReference type="SUPFAM" id="SSF81665">
    <property type="entry name" value="Calcium ATPase, transmembrane domain M"/>
    <property type="match status" value="1"/>
</dbReference>
<feature type="transmembrane region" description="Helical" evidence="8">
    <location>
        <begin position="42"/>
        <end position="62"/>
    </location>
</feature>
<evidence type="ECO:0000259" key="9">
    <source>
        <dbReference type="Pfam" id="PF00122"/>
    </source>
</evidence>
<evidence type="ECO:0000259" key="10">
    <source>
        <dbReference type="Pfam" id="PF00689"/>
    </source>
</evidence>
<dbReference type="SUPFAM" id="SSF56784">
    <property type="entry name" value="HAD-like"/>
    <property type="match status" value="1"/>
</dbReference>
<feature type="transmembrane region" description="Helical" evidence="8">
    <location>
        <begin position="660"/>
        <end position="678"/>
    </location>
</feature>
<dbReference type="EMBL" id="VORW01000002">
    <property type="protein sequence ID" value="TXE13656.1"/>
    <property type="molecule type" value="Genomic_DNA"/>
</dbReference>
<name>A0A5C7AXX9_9BACT</name>
<dbReference type="AlphaFoldDB" id="A0A5C7AXX9"/>
<feature type="domain" description="P-type ATPase A" evidence="9">
    <location>
        <begin position="100"/>
        <end position="202"/>
    </location>
</feature>
<dbReference type="InterPro" id="IPR044492">
    <property type="entry name" value="P_typ_ATPase_HD_dom"/>
</dbReference>
<dbReference type="GO" id="GO:0016020">
    <property type="term" value="C:membrane"/>
    <property type="evidence" value="ECO:0007669"/>
    <property type="project" value="UniProtKB-SubCell"/>
</dbReference>
<sequence>MPPNNFDIQGLSNEQVASSREKYGQNKLDYKKENGFLDTLKGILKEPMSIILLVAASIYFITGNTGDGIFLVVAIIFITSISLYQDSRSKNALEKLKDFSQPTCKVIRNGVVQEIKSEELVVGDSLLVEEGTSITADGVIVHSNDFSVNESILTGESFAVFKDKSLEDNIIYSGTTVASGLAIATITGIGKDTKLGKIGTSLESITEEKTPLERQIANFVKKMAIAGAVVFVIVWAINYWQSRDLLNSLLQSLTLAMSILPEEIPVAFTTFMALGAWRLMKMGIVVKQMKTVETLGSATVICTDKTGTITENKMSLAKLFLLSSNKIYQPKDQLTEDEKKLIVLAMWASEPIPFDPMEVALHEAYSEVSQLDKRPDFNLVHEYPLGGKPPMMTHVFENSEGQRIIAAKGAPEALMNVSNLSATEKQQINDAIQALATDGYRVLGVGESKFSADNYPTAQQELSFEFIGIVAFYDPPKKNIGKVLEGFYTAGIAVKIITGDNAATTTAIAKQIGFLGYEKNISGDELMLLPEGELETCVMETSIFTRMFPEAKLKIINALKANQQIVAMTGDGVNDGPALKAAHIGIAMGKKGTEIAKQAASLILLEDDLSKMVDAIAMGRKIYTNLKKAIQYIISIHIPIILTVFIPLALGWIYPNIFSPIHIIFLEIIMGPTCSIIYENEPMEKNTMSQKPKALTTTFFNWKELSISVLQGLVITAGTLFVYQYAVNSGYDEALTRTMTFTVLIVANIFLTLINRSFYYSILTTMRYKNNLVLFIIFITIAIVGIILYVNPLTTFFKFETLNLMQLSICVAIGFLSTSWFELLKLAKRIKQNMKGVSSSR</sequence>
<dbReference type="PRINTS" id="PR00119">
    <property type="entry name" value="CATATPASE"/>
</dbReference>
<protein>
    <submittedName>
        <fullName evidence="12">Cation-translocating P-type ATPase</fullName>
    </submittedName>
</protein>
<dbReference type="SFLD" id="SFLDS00003">
    <property type="entry name" value="Haloacid_Dehalogenase"/>
    <property type="match status" value="1"/>
</dbReference>
<feature type="transmembrane region" description="Helical" evidence="8">
    <location>
        <begin position="802"/>
        <end position="824"/>
    </location>
</feature>
<dbReference type="InterPro" id="IPR036412">
    <property type="entry name" value="HAD-like_sf"/>
</dbReference>
<keyword evidence="3" id="KW-0547">Nucleotide-binding</keyword>
<feature type="transmembrane region" description="Helical" evidence="8">
    <location>
        <begin position="771"/>
        <end position="790"/>
    </location>
</feature>
<dbReference type="Gene3D" id="2.70.150.10">
    <property type="entry name" value="Calcium-transporting ATPase, cytoplasmic transduction domain A"/>
    <property type="match status" value="1"/>
</dbReference>
<keyword evidence="4" id="KW-0067">ATP-binding</keyword>
<dbReference type="Pfam" id="PF00689">
    <property type="entry name" value="Cation_ATPase_C"/>
    <property type="match status" value="1"/>
</dbReference>
<feature type="transmembrane region" description="Helical" evidence="8">
    <location>
        <begin position="223"/>
        <end position="240"/>
    </location>
</feature>
<dbReference type="InterPro" id="IPR006068">
    <property type="entry name" value="ATPase_P-typ_cation-transptr_C"/>
</dbReference>
<evidence type="ECO:0000313" key="12">
    <source>
        <dbReference type="EMBL" id="TXE13656.1"/>
    </source>
</evidence>
<dbReference type="Gene3D" id="1.20.1110.10">
    <property type="entry name" value="Calcium-transporting ATPase, transmembrane domain"/>
    <property type="match status" value="2"/>
</dbReference>
<comment type="subcellular location">
    <subcellularLocation>
        <location evidence="1">Membrane</location>
        <topology evidence="1">Multi-pass membrane protein</topology>
    </subcellularLocation>
</comment>
<evidence type="ECO:0000256" key="6">
    <source>
        <dbReference type="ARBA" id="ARBA00022989"/>
    </source>
</evidence>
<feature type="transmembrane region" description="Helical" evidence="8">
    <location>
        <begin position="705"/>
        <end position="726"/>
    </location>
</feature>
<evidence type="ECO:0000259" key="11">
    <source>
        <dbReference type="Pfam" id="PF00690"/>
    </source>
</evidence>
<feature type="transmembrane region" description="Helical" evidence="8">
    <location>
        <begin position="260"/>
        <end position="280"/>
    </location>
</feature>
<feature type="transmembrane region" description="Helical" evidence="8">
    <location>
        <begin position="629"/>
        <end position="654"/>
    </location>
</feature>
<evidence type="ECO:0000256" key="2">
    <source>
        <dbReference type="ARBA" id="ARBA00022692"/>
    </source>
</evidence>
<feature type="transmembrane region" description="Helical" evidence="8">
    <location>
        <begin position="738"/>
        <end position="759"/>
    </location>
</feature>
<evidence type="ECO:0000313" key="13">
    <source>
        <dbReference type="Proteomes" id="UP000321935"/>
    </source>
</evidence>
<evidence type="ECO:0000256" key="1">
    <source>
        <dbReference type="ARBA" id="ARBA00004141"/>
    </source>
</evidence>
<dbReference type="GO" id="GO:0016887">
    <property type="term" value="F:ATP hydrolysis activity"/>
    <property type="evidence" value="ECO:0007669"/>
    <property type="project" value="InterPro"/>
</dbReference>
<dbReference type="Gene3D" id="3.40.1110.10">
    <property type="entry name" value="Calcium-transporting ATPase, cytoplasmic domain N"/>
    <property type="match status" value="2"/>
</dbReference>
<dbReference type="Proteomes" id="UP000321935">
    <property type="component" value="Unassembled WGS sequence"/>
</dbReference>
<reference evidence="12 13" key="1">
    <citation type="submission" date="2019-08" db="EMBL/GenBank/DDBJ databases">
        <title>Genomes sequence of Algoriphagus aquimarinus ACAM450.</title>
        <authorList>
            <person name="Bowman J.P."/>
        </authorList>
    </citation>
    <scope>NUCLEOTIDE SEQUENCE [LARGE SCALE GENOMIC DNA]</scope>
    <source>
        <strain evidence="12 13">ACAM 450</strain>
    </source>
</reference>
<dbReference type="GO" id="GO:0005524">
    <property type="term" value="F:ATP binding"/>
    <property type="evidence" value="ECO:0007669"/>
    <property type="project" value="UniProtKB-KW"/>
</dbReference>
<accession>A0A5C7AXX9</accession>
<dbReference type="InterPro" id="IPR023214">
    <property type="entry name" value="HAD_sf"/>
</dbReference>
<keyword evidence="7 8" id="KW-0472">Membrane</keyword>
<dbReference type="OrthoDB" id="1521937at2"/>
<dbReference type="PRINTS" id="PR00120">
    <property type="entry name" value="HATPASE"/>
</dbReference>
<dbReference type="PANTHER" id="PTHR42861">
    <property type="entry name" value="CALCIUM-TRANSPORTING ATPASE"/>
    <property type="match status" value="1"/>
</dbReference>
<dbReference type="SFLD" id="SFLDG00002">
    <property type="entry name" value="C1.7:_P-type_atpase_like"/>
    <property type="match status" value="1"/>
</dbReference>
<dbReference type="InterPro" id="IPR023299">
    <property type="entry name" value="ATPase_P-typ_cyto_dom_N"/>
</dbReference>
<dbReference type="InterPro" id="IPR023298">
    <property type="entry name" value="ATPase_P-typ_TM_dom_sf"/>
</dbReference>
<dbReference type="NCBIfam" id="TIGR01494">
    <property type="entry name" value="ATPase_P-type"/>
    <property type="match status" value="2"/>
</dbReference>
<feature type="domain" description="Cation-transporting P-type ATPase C-terminal" evidence="10">
    <location>
        <begin position="655"/>
        <end position="826"/>
    </location>
</feature>
<feature type="domain" description="Cation-transporting P-type ATPase N-terminal" evidence="11">
    <location>
        <begin position="9"/>
        <end position="57"/>
    </location>
</feature>
<keyword evidence="2 8" id="KW-0812">Transmembrane</keyword>
<dbReference type="Pfam" id="PF00122">
    <property type="entry name" value="E1-E2_ATPase"/>
    <property type="match status" value="1"/>
</dbReference>
<evidence type="ECO:0000256" key="8">
    <source>
        <dbReference type="SAM" id="Phobius"/>
    </source>
</evidence>
<dbReference type="RefSeq" id="WP_146915956.1">
    <property type="nucleotide sequence ID" value="NZ_VORW01000002.1"/>
</dbReference>
<dbReference type="PROSITE" id="PS00154">
    <property type="entry name" value="ATPASE_E1_E2"/>
    <property type="match status" value="1"/>
</dbReference>
<comment type="caution">
    <text evidence="12">The sequence shown here is derived from an EMBL/GenBank/DDBJ whole genome shotgun (WGS) entry which is preliminary data.</text>
</comment>
<evidence type="ECO:0000256" key="4">
    <source>
        <dbReference type="ARBA" id="ARBA00022840"/>
    </source>
</evidence>
<dbReference type="InterPro" id="IPR004014">
    <property type="entry name" value="ATPase_P-typ_cation-transptr_N"/>
</dbReference>
<keyword evidence="6 8" id="KW-1133">Transmembrane helix</keyword>
<dbReference type="InterPro" id="IPR018303">
    <property type="entry name" value="ATPase_P-typ_P_site"/>
</dbReference>
<gene>
    <name evidence="12" type="ORF">ESV85_06700</name>
</gene>
<dbReference type="InterPro" id="IPR001757">
    <property type="entry name" value="P_typ_ATPase"/>
</dbReference>
<dbReference type="Pfam" id="PF00690">
    <property type="entry name" value="Cation_ATPase_N"/>
    <property type="match status" value="1"/>
</dbReference>
<dbReference type="Pfam" id="PF13246">
    <property type="entry name" value="Cation_ATPase"/>
    <property type="match status" value="1"/>
</dbReference>
<proteinExistence type="predicted"/>
<evidence type="ECO:0000256" key="5">
    <source>
        <dbReference type="ARBA" id="ARBA00022967"/>
    </source>
</evidence>
<dbReference type="Gene3D" id="3.40.50.1000">
    <property type="entry name" value="HAD superfamily/HAD-like"/>
    <property type="match status" value="2"/>
</dbReference>